<keyword evidence="2" id="KW-1185">Reference proteome</keyword>
<sequence length="67" mass="8049">MHYDPFFFLSCILGDELYKLNFNRNKPVDYKQLMARFNQVCDQPIDDFYLSGLPPIIRQNARRNNAY</sequence>
<organism evidence="1 2">
    <name type="scientific">Larkinella bovis</name>
    <dbReference type="NCBI Taxonomy" id="683041"/>
    <lineage>
        <taxon>Bacteria</taxon>
        <taxon>Pseudomonadati</taxon>
        <taxon>Bacteroidota</taxon>
        <taxon>Cytophagia</taxon>
        <taxon>Cytophagales</taxon>
        <taxon>Spirosomataceae</taxon>
        <taxon>Larkinella</taxon>
    </lineage>
</organism>
<proteinExistence type="predicted"/>
<name>A0ABW0I2M8_9BACT</name>
<dbReference type="EMBL" id="JBHSMA010000001">
    <property type="protein sequence ID" value="MFC5407771.1"/>
    <property type="molecule type" value="Genomic_DNA"/>
</dbReference>
<evidence type="ECO:0000313" key="2">
    <source>
        <dbReference type="Proteomes" id="UP001596106"/>
    </source>
</evidence>
<reference evidence="2" key="1">
    <citation type="journal article" date="2019" name="Int. J. Syst. Evol. Microbiol.">
        <title>The Global Catalogue of Microorganisms (GCM) 10K type strain sequencing project: providing services to taxonomists for standard genome sequencing and annotation.</title>
        <authorList>
            <consortium name="The Broad Institute Genomics Platform"/>
            <consortium name="The Broad Institute Genome Sequencing Center for Infectious Disease"/>
            <person name="Wu L."/>
            <person name="Ma J."/>
        </authorList>
    </citation>
    <scope>NUCLEOTIDE SEQUENCE [LARGE SCALE GENOMIC DNA]</scope>
    <source>
        <strain evidence="2">CCUG 55250</strain>
    </source>
</reference>
<protein>
    <submittedName>
        <fullName evidence="1">Uncharacterized protein</fullName>
    </submittedName>
</protein>
<dbReference type="RefSeq" id="WP_379840455.1">
    <property type="nucleotide sequence ID" value="NZ_JBHSMA010000001.1"/>
</dbReference>
<accession>A0ABW0I2M8</accession>
<evidence type="ECO:0000313" key="1">
    <source>
        <dbReference type="EMBL" id="MFC5407771.1"/>
    </source>
</evidence>
<comment type="caution">
    <text evidence="1">The sequence shown here is derived from an EMBL/GenBank/DDBJ whole genome shotgun (WGS) entry which is preliminary data.</text>
</comment>
<dbReference type="Proteomes" id="UP001596106">
    <property type="component" value="Unassembled WGS sequence"/>
</dbReference>
<gene>
    <name evidence="1" type="ORF">ACFPMF_00515</name>
</gene>